<feature type="transmembrane region" description="Helical" evidence="1">
    <location>
        <begin position="104"/>
        <end position="123"/>
    </location>
</feature>
<sequence>MGLVLAPLIIFWLTIALYSLNMGYALISDSTGYPNAVSVIAIALFSLLIYLRLGFARFKSRKKLLVFEIPIYFTTNKVSFFLVILAILAYKFGSDYLSHEYLKPIPFILTFTISFAAIIGTFYSETFIKKYKITQIH</sequence>
<feature type="transmembrane region" description="Helical" evidence="1">
    <location>
        <begin position="65"/>
        <end position="92"/>
    </location>
</feature>
<dbReference type="Proteomes" id="UP000032568">
    <property type="component" value="Chromosome"/>
</dbReference>
<keyword evidence="1" id="KW-0812">Transmembrane</keyword>
<evidence type="ECO:0000256" key="1">
    <source>
        <dbReference type="SAM" id="Phobius"/>
    </source>
</evidence>
<reference evidence="2 3" key="1">
    <citation type="journal article" date="2015" name="Genome Announc.">
        <title>Draft Genome Sequences of Marine Isolates of Thalassomonas viridans and Thalassomonas actiniarum.</title>
        <authorList>
            <person name="Olonade I."/>
            <person name="van Zyl L.J."/>
            <person name="Trindade M."/>
        </authorList>
    </citation>
    <scope>NUCLEOTIDE SEQUENCE [LARGE SCALE GENOMIC DNA]</scope>
    <source>
        <strain evidence="2 3">A5K-106</strain>
    </source>
</reference>
<name>A0AAF0C331_9GAMM</name>
<evidence type="ECO:0000313" key="2">
    <source>
        <dbReference type="EMBL" id="WDD98485.1"/>
    </source>
</evidence>
<dbReference type="KEGG" id="tact:SG35_025050"/>
<keyword evidence="3" id="KW-1185">Reference proteome</keyword>
<dbReference type="EMBL" id="CP059735">
    <property type="protein sequence ID" value="WDD98485.1"/>
    <property type="molecule type" value="Genomic_DNA"/>
</dbReference>
<feature type="transmembrane region" description="Helical" evidence="1">
    <location>
        <begin position="35"/>
        <end position="53"/>
    </location>
</feature>
<protein>
    <submittedName>
        <fullName evidence="2">Uncharacterized protein</fullName>
    </submittedName>
</protein>
<keyword evidence="1" id="KW-0472">Membrane</keyword>
<reference evidence="2 3" key="2">
    <citation type="journal article" date="2022" name="Mar. Drugs">
        <title>Bioassay-Guided Fractionation Leads to the Detection of Cholic Acid Generated by the Rare Thalassomonas sp.</title>
        <authorList>
            <person name="Pheiffer F."/>
            <person name="Schneider Y.K."/>
            <person name="Hansen E.H."/>
            <person name="Andersen J.H."/>
            <person name="Isaksson J."/>
            <person name="Busche T."/>
            <person name="R C."/>
            <person name="Kalinowski J."/>
            <person name="Zyl L.V."/>
            <person name="Trindade M."/>
        </authorList>
    </citation>
    <scope>NUCLEOTIDE SEQUENCE [LARGE SCALE GENOMIC DNA]</scope>
    <source>
        <strain evidence="2 3">A5K-106</strain>
    </source>
</reference>
<organism evidence="2 3">
    <name type="scientific">Thalassomonas actiniarum</name>
    <dbReference type="NCBI Taxonomy" id="485447"/>
    <lineage>
        <taxon>Bacteria</taxon>
        <taxon>Pseudomonadati</taxon>
        <taxon>Pseudomonadota</taxon>
        <taxon>Gammaproteobacteria</taxon>
        <taxon>Alteromonadales</taxon>
        <taxon>Colwelliaceae</taxon>
        <taxon>Thalassomonas</taxon>
    </lineage>
</organism>
<gene>
    <name evidence="2" type="ORF">SG35_025050</name>
</gene>
<dbReference type="AlphaFoldDB" id="A0AAF0C331"/>
<dbReference type="RefSeq" id="WP_044835903.1">
    <property type="nucleotide sequence ID" value="NZ_CP059735.1"/>
</dbReference>
<evidence type="ECO:0000313" key="3">
    <source>
        <dbReference type="Proteomes" id="UP000032568"/>
    </source>
</evidence>
<proteinExistence type="predicted"/>
<accession>A0AAF0C331</accession>
<keyword evidence="1" id="KW-1133">Transmembrane helix</keyword>